<comment type="caution">
    <text evidence="2">The sequence shown here is derived from an EMBL/GenBank/DDBJ whole genome shotgun (WGS) entry which is preliminary data.</text>
</comment>
<keyword evidence="3" id="KW-1185">Reference proteome</keyword>
<sequence>MEIKPIQDSKKLNEVGKFFEKTAEINKNYFEYWKENTLFHWDFWLSWGFAIIPWVLWARYHDKKMRGQLLLAGFIALIISSWFDFNGVVFGLWYYTGLAIPTIPSYVPWDFCLLPILIMMLIQVKPKLSVYWKALIFTIVSTVGELIFIWLGFYRTVHWNILYSVPIYFVLFLVSERVGRIAKHR</sequence>
<reference evidence="2 3" key="1">
    <citation type="submission" date="2020-08" db="EMBL/GenBank/DDBJ databases">
        <title>Genomic Encyclopedia of Type Strains, Phase III (KMG-III): the genomes of soil and plant-associated and newly described type strains.</title>
        <authorList>
            <person name="Whitman W."/>
        </authorList>
    </citation>
    <scope>NUCLEOTIDE SEQUENCE [LARGE SCALE GENOMIC DNA]</scope>
    <source>
        <strain evidence="2 3">CECT 5862</strain>
    </source>
</reference>
<feature type="transmembrane region" description="Helical" evidence="1">
    <location>
        <begin position="131"/>
        <end position="151"/>
    </location>
</feature>
<evidence type="ECO:0000313" key="2">
    <source>
        <dbReference type="EMBL" id="MBB3112357.1"/>
    </source>
</evidence>
<dbReference type="AlphaFoldDB" id="A0A7W5B0X2"/>
<dbReference type="EMBL" id="JACHXK010000012">
    <property type="protein sequence ID" value="MBB3112357.1"/>
    <property type="molecule type" value="Genomic_DNA"/>
</dbReference>
<proteinExistence type="predicted"/>
<dbReference type="NCBIfam" id="NF041644">
    <property type="entry name" value="CBO0543_fam"/>
    <property type="match status" value="1"/>
</dbReference>
<dbReference type="RefSeq" id="WP_183602486.1">
    <property type="nucleotide sequence ID" value="NZ_JACHXK010000012.1"/>
</dbReference>
<protein>
    <submittedName>
        <fullName evidence="2">Uncharacterized protein</fullName>
    </submittedName>
</protein>
<organism evidence="2 3">
    <name type="scientific">Paenibacillus phyllosphaerae</name>
    <dbReference type="NCBI Taxonomy" id="274593"/>
    <lineage>
        <taxon>Bacteria</taxon>
        <taxon>Bacillati</taxon>
        <taxon>Bacillota</taxon>
        <taxon>Bacilli</taxon>
        <taxon>Bacillales</taxon>
        <taxon>Paenibacillaceae</taxon>
        <taxon>Paenibacillus</taxon>
    </lineage>
</organism>
<feature type="transmembrane region" description="Helical" evidence="1">
    <location>
        <begin position="38"/>
        <end position="57"/>
    </location>
</feature>
<name>A0A7W5B0X2_9BACL</name>
<dbReference type="Proteomes" id="UP000570361">
    <property type="component" value="Unassembled WGS sequence"/>
</dbReference>
<feature type="transmembrane region" description="Helical" evidence="1">
    <location>
        <begin position="157"/>
        <end position="175"/>
    </location>
</feature>
<feature type="transmembrane region" description="Helical" evidence="1">
    <location>
        <begin position="69"/>
        <end position="94"/>
    </location>
</feature>
<keyword evidence="1" id="KW-0472">Membrane</keyword>
<dbReference type="InterPro" id="IPR048147">
    <property type="entry name" value="CBO0543-like"/>
</dbReference>
<accession>A0A7W5B0X2</accession>
<keyword evidence="1" id="KW-0812">Transmembrane</keyword>
<evidence type="ECO:0000256" key="1">
    <source>
        <dbReference type="SAM" id="Phobius"/>
    </source>
</evidence>
<feature type="transmembrane region" description="Helical" evidence="1">
    <location>
        <begin position="106"/>
        <end position="124"/>
    </location>
</feature>
<gene>
    <name evidence="2" type="ORF">FHS18_004458</name>
</gene>
<keyword evidence="1" id="KW-1133">Transmembrane helix</keyword>
<evidence type="ECO:0000313" key="3">
    <source>
        <dbReference type="Proteomes" id="UP000570361"/>
    </source>
</evidence>